<evidence type="ECO:0000313" key="4">
    <source>
        <dbReference type="EMBL" id="MEC4717855.1"/>
    </source>
</evidence>
<feature type="domain" description="DUF4142" evidence="3">
    <location>
        <begin position="88"/>
        <end position="224"/>
    </location>
</feature>
<sequence>MARLTFHHSFPFSLRACGLALGLAVAFTASVKAQTPQDKGTASAETAPSAGGTLSAGGRTNSLGDPKVNQAGVPGGSQQTQGIKVGNADRKLMRQLAQAHMAEIKTAALATAISDDKALQGYAEKMLEDHGKALDELRMLARRADVILPGGVETEQASLLHKLALTTGKQFNQMYHAQAGLALHEQSQALFKEAASRAEAPELKAYASKLLPIVGKHLQLAQQMADDPASAAAAVQSSVTAGQSTSVQAPPASASQQADNNSGNKGNAEISSTAGGQKK</sequence>
<dbReference type="Proteomes" id="UP001352263">
    <property type="component" value="Unassembled WGS sequence"/>
</dbReference>
<organism evidence="4 5">
    <name type="scientific">Noviherbaspirillum album</name>
    <dbReference type="NCBI Taxonomy" id="3080276"/>
    <lineage>
        <taxon>Bacteria</taxon>
        <taxon>Pseudomonadati</taxon>
        <taxon>Pseudomonadota</taxon>
        <taxon>Betaproteobacteria</taxon>
        <taxon>Burkholderiales</taxon>
        <taxon>Oxalobacteraceae</taxon>
        <taxon>Noviherbaspirillum</taxon>
    </lineage>
</organism>
<dbReference type="EMBL" id="JAWIIV010000001">
    <property type="protein sequence ID" value="MEC4717855.1"/>
    <property type="molecule type" value="Genomic_DNA"/>
</dbReference>
<gene>
    <name evidence="4" type="ORF">RY831_01715</name>
</gene>
<feature type="region of interest" description="Disordered" evidence="1">
    <location>
        <begin position="234"/>
        <end position="279"/>
    </location>
</feature>
<evidence type="ECO:0000256" key="1">
    <source>
        <dbReference type="SAM" id="MobiDB-lite"/>
    </source>
</evidence>
<dbReference type="PANTHER" id="PTHR38593">
    <property type="entry name" value="BLR2558 PROTEIN"/>
    <property type="match status" value="1"/>
</dbReference>
<feature type="compositionally biased region" description="Polar residues" evidence="1">
    <location>
        <begin position="259"/>
        <end position="279"/>
    </location>
</feature>
<evidence type="ECO:0000259" key="3">
    <source>
        <dbReference type="Pfam" id="PF13628"/>
    </source>
</evidence>
<comment type="caution">
    <text evidence="4">The sequence shown here is derived from an EMBL/GenBank/DDBJ whole genome shotgun (WGS) entry which is preliminary data.</text>
</comment>
<feature type="signal peptide" evidence="2">
    <location>
        <begin position="1"/>
        <end position="33"/>
    </location>
</feature>
<feature type="compositionally biased region" description="Low complexity" evidence="1">
    <location>
        <begin position="234"/>
        <end position="258"/>
    </location>
</feature>
<evidence type="ECO:0000256" key="2">
    <source>
        <dbReference type="SAM" id="SignalP"/>
    </source>
</evidence>
<dbReference type="PANTHER" id="PTHR38593:SF1">
    <property type="entry name" value="BLR2558 PROTEIN"/>
    <property type="match status" value="1"/>
</dbReference>
<feature type="chain" id="PRO_5047416578" evidence="2">
    <location>
        <begin position="34"/>
        <end position="279"/>
    </location>
</feature>
<reference evidence="4 5" key="1">
    <citation type="submission" date="2023-10" db="EMBL/GenBank/DDBJ databases">
        <title>Noviherbaspirillum sp. CPCC 100848 genome assembly.</title>
        <authorList>
            <person name="Li X.Y."/>
            <person name="Fang X.M."/>
        </authorList>
    </citation>
    <scope>NUCLEOTIDE SEQUENCE [LARGE SCALE GENOMIC DNA]</scope>
    <source>
        <strain evidence="4 5">CPCC 100848</strain>
    </source>
</reference>
<proteinExistence type="predicted"/>
<protein>
    <submittedName>
        <fullName evidence="4">DUF4142 domain-containing protein</fullName>
    </submittedName>
</protein>
<keyword evidence="5" id="KW-1185">Reference proteome</keyword>
<accession>A0ABU6J2U2</accession>
<feature type="region of interest" description="Disordered" evidence="1">
    <location>
        <begin position="34"/>
        <end position="84"/>
    </location>
</feature>
<keyword evidence="2" id="KW-0732">Signal</keyword>
<evidence type="ECO:0000313" key="5">
    <source>
        <dbReference type="Proteomes" id="UP001352263"/>
    </source>
</evidence>
<dbReference type="InterPro" id="IPR025419">
    <property type="entry name" value="DUF4142"/>
</dbReference>
<dbReference type="RefSeq" id="WP_326504601.1">
    <property type="nucleotide sequence ID" value="NZ_JAWIIV010000001.1"/>
</dbReference>
<feature type="compositionally biased region" description="Polar residues" evidence="1">
    <location>
        <begin position="34"/>
        <end position="46"/>
    </location>
</feature>
<dbReference type="Pfam" id="PF13628">
    <property type="entry name" value="DUF4142"/>
    <property type="match status" value="1"/>
</dbReference>
<name>A0ABU6J2U2_9BURK</name>